<dbReference type="InterPro" id="IPR008181">
    <property type="entry name" value="dUTPase"/>
</dbReference>
<dbReference type="InterPro" id="IPR036157">
    <property type="entry name" value="dUTPase-like_sf"/>
</dbReference>
<evidence type="ECO:0000256" key="2">
    <source>
        <dbReference type="ARBA" id="ARBA00022801"/>
    </source>
</evidence>
<dbReference type="PANTHER" id="PTHR11241">
    <property type="entry name" value="DEOXYURIDINE 5'-TRIPHOSPHATE NUCLEOTIDOHYDROLASE"/>
    <property type="match status" value="1"/>
</dbReference>
<proteinExistence type="inferred from homology"/>
<dbReference type="NCBIfam" id="TIGR00576">
    <property type="entry name" value="dut"/>
    <property type="match status" value="1"/>
</dbReference>
<accession>A0A173V9X3</accession>
<dbReference type="HAMAP" id="MF_00116">
    <property type="entry name" value="dUTPase_bact"/>
    <property type="match status" value="1"/>
</dbReference>
<dbReference type="GO" id="GO:0000287">
    <property type="term" value="F:magnesium ion binding"/>
    <property type="evidence" value="ECO:0007669"/>
    <property type="project" value="UniProtKB-UniRule"/>
</dbReference>
<dbReference type="SUPFAM" id="SSF51283">
    <property type="entry name" value="dUTPase-like"/>
    <property type="match status" value="1"/>
</dbReference>
<comment type="similarity">
    <text evidence="1 5">Belongs to the dUTPase family.</text>
</comment>
<feature type="binding site" evidence="5">
    <location>
        <position position="77"/>
    </location>
    <ligand>
        <name>substrate</name>
    </ligand>
</feature>
<keyword evidence="2 5" id="KW-0378">Hydrolase</keyword>
<sequence length="148" mass="16105">MTNVRILNKSNNSNPAYETLGSSGMDVRAFCEESIVIEPNHRALIKTGLHVGLPTDYEIQVRPRSGLALKKGITVVNTPGTVDESYKGEIGIILINHGDEPFVVNSGDRIAQLVLQKVPKINWIPVDTIEELGESERGESGFGHTGVQ</sequence>
<evidence type="ECO:0000256" key="5">
    <source>
        <dbReference type="HAMAP-Rule" id="MF_00116"/>
    </source>
</evidence>
<dbReference type="Proteomes" id="UP000095591">
    <property type="component" value="Unassembled WGS sequence"/>
</dbReference>
<feature type="binding site" evidence="5">
    <location>
        <begin position="81"/>
        <end position="83"/>
    </location>
    <ligand>
        <name>substrate</name>
    </ligand>
</feature>
<name>A0A173V9X3_PARDI</name>
<protein>
    <recommendedName>
        <fullName evidence="5">Deoxyuridine 5'-triphosphate nucleotidohydrolase</fullName>
        <shortName evidence="5">dUTPase</shortName>
        <ecNumber evidence="5">3.6.1.23</ecNumber>
    </recommendedName>
    <alternativeName>
        <fullName evidence="5">dUTP pyrophosphatase</fullName>
    </alternativeName>
</protein>
<comment type="catalytic activity">
    <reaction evidence="4 5">
        <text>dUTP + H2O = dUMP + diphosphate + H(+)</text>
        <dbReference type="Rhea" id="RHEA:10248"/>
        <dbReference type="ChEBI" id="CHEBI:15377"/>
        <dbReference type="ChEBI" id="CHEBI:15378"/>
        <dbReference type="ChEBI" id="CHEBI:33019"/>
        <dbReference type="ChEBI" id="CHEBI:61555"/>
        <dbReference type="ChEBI" id="CHEBI:246422"/>
        <dbReference type="EC" id="3.6.1.23"/>
    </reaction>
</comment>
<keyword evidence="5" id="KW-0460">Magnesium</keyword>
<dbReference type="EC" id="3.6.1.23" evidence="5"/>
<dbReference type="Pfam" id="PF00692">
    <property type="entry name" value="dUTPase"/>
    <property type="match status" value="1"/>
</dbReference>
<dbReference type="GO" id="GO:0006226">
    <property type="term" value="P:dUMP biosynthetic process"/>
    <property type="evidence" value="ECO:0007669"/>
    <property type="project" value="UniProtKB-UniRule"/>
</dbReference>
<comment type="pathway">
    <text evidence="5">Pyrimidine metabolism; dUMP biosynthesis; dUMP from dCTP (dUTP route): step 2/2.</text>
</comment>
<comment type="caution">
    <text evidence="5">Lacks conserved residue(s) required for the propagation of feature annotation.</text>
</comment>
<dbReference type="UniPathway" id="UPA00610">
    <property type="reaction ID" value="UER00666"/>
</dbReference>
<dbReference type="AlphaFoldDB" id="A0A173V9X3"/>
<dbReference type="InterPro" id="IPR033704">
    <property type="entry name" value="dUTPase_trimeric"/>
</dbReference>
<dbReference type="EMBL" id="CYXP01000006">
    <property type="protein sequence ID" value="CUN22678.1"/>
    <property type="molecule type" value="Genomic_DNA"/>
</dbReference>
<dbReference type="Gene3D" id="2.70.40.10">
    <property type="match status" value="1"/>
</dbReference>
<dbReference type="PANTHER" id="PTHR11241:SF0">
    <property type="entry name" value="DEOXYURIDINE 5'-TRIPHOSPHATE NUCLEOTIDOHYDROLASE"/>
    <property type="match status" value="1"/>
</dbReference>
<dbReference type="CDD" id="cd07557">
    <property type="entry name" value="trimeric_dUTPase"/>
    <property type="match status" value="1"/>
</dbReference>
<feature type="domain" description="dUTPase-like" evidence="6">
    <location>
        <begin position="15"/>
        <end position="146"/>
    </location>
</feature>
<comment type="function">
    <text evidence="5">This enzyme is involved in nucleotide metabolism: it produces dUMP, the immediate precursor of thymidine nucleotides and it decreases the intracellular concentration of dUTP so that uracil cannot be incorporated into DNA.</text>
</comment>
<dbReference type="InterPro" id="IPR029054">
    <property type="entry name" value="dUTPase-like"/>
</dbReference>
<dbReference type="GO" id="GO:0046081">
    <property type="term" value="P:dUTP catabolic process"/>
    <property type="evidence" value="ECO:0007669"/>
    <property type="project" value="InterPro"/>
</dbReference>
<keyword evidence="3 5" id="KW-0546">Nucleotide metabolism</keyword>
<reference evidence="7 8" key="1">
    <citation type="submission" date="2015-09" db="EMBL/GenBank/DDBJ databases">
        <authorList>
            <consortium name="Pathogen Informatics"/>
        </authorList>
    </citation>
    <scope>NUCLEOTIDE SEQUENCE [LARGE SCALE GENOMIC DNA]</scope>
    <source>
        <strain evidence="7 8">2789STDY5608872</strain>
    </source>
</reference>
<dbReference type="NCBIfam" id="NF001862">
    <property type="entry name" value="PRK00601.1"/>
    <property type="match status" value="1"/>
</dbReference>
<dbReference type="GO" id="GO:0004170">
    <property type="term" value="F:dUTP diphosphatase activity"/>
    <property type="evidence" value="ECO:0007669"/>
    <property type="project" value="UniProtKB-UniRule"/>
</dbReference>
<organism evidence="7 8">
    <name type="scientific">Parabacteroides distasonis</name>
    <dbReference type="NCBI Taxonomy" id="823"/>
    <lineage>
        <taxon>Bacteria</taxon>
        <taxon>Pseudomonadati</taxon>
        <taxon>Bacteroidota</taxon>
        <taxon>Bacteroidia</taxon>
        <taxon>Bacteroidales</taxon>
        <taxon>Tannerellaceae</taxon>
        <taxon>Parabacteroides</taxon>
    </lineage>
</organism>
<keyword evidence="5" id="KW-0479">Metal-binding</keyword>
<evidence type="ECO:0000313" key="7">
    <source>
        <dbReference type="EMBL" id="CUN22678.1"/>
    </source>
</evidence>
<gene>
    <name evidence="7" type="primary">dut_1</name>
    <name evidence="5" type="synonym">dut</name>
    <name evidence="7" type="ORF">ERS852429_02675</name>
</gene>
<evidence type="ECO:0000259" key="6">
    <source>
        <dbReference type="Pfam" id="PF00692"/>
    </source>
</evidence>
<evidence type="ECO:0000313" key="8">
    <source>
        <dbReference type="Proteomes" id="UP000095591"/>
    </source>
</evidence>
<dbReference type="RefSeq" id="WP_057319566.1">
    <property type="nucleotide sequence ID" value="NZ_CYXP01000006.1"/>
</dbReference>
<evidence type="ECO:0000256" key="4">
    <source>
        <dbReference type="ARBA" id="ARBA00047686"/>
    </source>
</evidence>
<comment type="cofactor">
    <cofactor evidence="5">
        <name>Mg(2+)</name>
        <dbReference type="ChEBI" id="CHEBI:18420"/>
    </cofactor>
</comment>
<feature type="binding site" evidence="5">
    <location>
        <begin position="64"/>
        <end position="66"/>
    </location>
    <ligand>
        <name>substrate</name>
    </ligand>
</feature>
<evidence type="ECO:0000256" key="1">
    <source>
        <dbReference type="ARBA" id="ARBA00006581"/>
    </source>
</evidence>
<evidence type="ECO:0000256" key="3">
    <source>
        <dbReference type="ARBA" id="ARBA00023080"/>
    </source>
</evidence>